<evidence type="ECO:0000256" key="9">
    <source>
        <dbReference type="SAM" id="Phobius"/>
    </source>
</evidence>
<feature type="transmembrane region" description="Helical" evidence="9">
    <location>
        <begin position="323"/>
        <end position="342"/>
    </location>
</feature>
<dbReference type="GO" id="GO:0016020">
    <property type="term" value="C:membrane"/>
    <property type="evidence" value="ECO:0007669"/>
    <property type="project" value="InterPro"/>
</dbReference>
<feature type="transmembrane region" description="Helical" evidence="9">
    <location>
        <begin position="36"/>
        <end position="56"/>
    </location>
</feature>
<feature type="transmembrane region" description="Helical" evidence="9">
    <location>
        <begin position="62"/>
        <end position="83"/>
    </location>
</feature>
<keyword evidence="6" id="KW-0769">Symport</keyword>
<dbReference type="InterPro" id="IPR004673">
    <property type="entry name" value="L-rhamnose-proton_sym_RhaT"/>
</dbReference>
<feature type="transmembrane region" description="Helical" evidence="9">
    <location>
        <begin position="259"/>
        <end position="277"/>
    </location>
</feature>
<dbReference type="AlphaFoldDB" id="A0A939G714"/>
<organism evidence="10 11">
    <name type="scientific">Fibrella aquatilis</name>
    <dbReference type="NCBI Taxonomy" id="2817059"/>
    <lineage>
        <taxon>Bacteria</taxon>
        <taxon>Pseudomonadati</taxon>
        <taxon>Bacteroidota</taxon>
        <taxon>Cytophagia</taxon>
        <taxon>Cytophagales</taxon>
        <taxon>Spirosomataceae</taxon>
        <taxon>Fibrella</taxon>
    </lineage>
</organism>
<evidence type="ECO:0000313" key="11">
    <source>
        <dbReference type="Proteomes" id="UP000664795"/>
    </source>
</evidence>
<accession>A0A939G714</accession>
<keyword evidence="11" id="KW-1185">Reference proteome</keyword>
<evidence type="ECO:0000256" key="7">
    <source>
        <dbReference type="ARBA" id="ARBA00022989"/>
    </source>
</evidence>
<keyword evidence="8 9" id="KW-0472">Membrane</keyword>
<keyword evidence="5 9" id="KW-0812">Transmembrane</keyword>
<keyword evidence="4" id="KW-0762">Sugar transport</keyword>
<evidence type="ECO:0000256" key="4">
    <source>
        <dbReference type="ARBA" id="ARBA00022597"/>
    </source>
</evidence>
<evidence type="ECO:0000313" key="10">
    <source>
        <dbReference type="EMBL" id="MBO0933046.1"/>
    </source>
</evidence>
<gene>
    <name evidence="10" type="primary">rhaT</name>
    <name evidence="10" type="ORF">J2I48_18700</name>
</gene>
<evidence type="ECO:0000256" key="8">
    <source>
        <dbReference type="ARBA" id="ARBA00023136"/>
    </source>
</evidence>
<dbReference type="EMBL" id="JAFMYU010000016">
    <property type="protein sequence ID" value="MBO0933046.1"/>
    <property type="molecule type" value="Genomic_DNA"/>
</dbReference>
<reference evidence="10 11" key="1">
    <citation type="submission" date="2021-03" db="EMBL/GenBank/DDBJ databases">
        <title>Fibrella sp. HMF5036 genome sequencing and assembly.</title>
        <authorList>
            <person name="Kang H."/>
            <person name="Kim H."/>
            <person name="Bae S."/>
            <person name="Joh K."/>
        </authorList>
    </citation>
    <scope>NUCLEOTIDE SEQUENCE [LARGE SCALE GENOMIC DNA]</scope>
    <source>
        <strain evidence="10 11">HMF5036</strain>
    </source>
</reference>
<dbReference type="NCBIfam" id="NF010024">
    <property type="entry name" value="PRK13499.1-4"/>
    <property type="match status" value="1"/>
</dbReference>
<evidence type="ECO:0000256" key="3">
    <source>
        <dbReference type="ARBA" id="ARBA00022519"/>
    </source>
</evidence>
<dbReference type="GO" id="GO:0015153">
    <property type="term" value="F:rhamnose transmembrane transporter activity"/>
    <property type="evidence" value="ECO:0007669"/>
    <property type="project" value="InterPro"/>
</dbReference>
<evidence type="ECO:0000256" key="1">
    <source>
        <dbReference type="ARBA" id="ARBA00022448"/>
    </source>
</evidence>
<evidence type="ECO:0000256" key="6">
    <source>
        <dbReference type="ARBA" id="ARBA00022847"/>
    </source>
</evidence>
<dbReference type="RefSeq" id="WP_207337010.1">
    <property type="nucleotide sequence ID" value="NZ_JAFMYU010000016.1"/>
</dbReference>
<keyword evidence="2" id="KW-1003">Cell membrane</keyword>
<keyword evidence="3" id="KW-0997">Cell inner membrane</keyword>
<proteinExistence type="predicted"/>
<dbReference type="GO" id="GO:0015293">
    <property type="term" value="F:symporter activity"/>
    <property type="evidence" value="ECO:0007669"/>
    <property type="project" value="UniProtKB-KW"/>
</dbReference>
<keyword evidence="7 9" id="KW-1133">Transmembrane helix</keyword>
<evidence type="ECO:0000256" key="2">
    <source>
        <dbReference type="ARBA" id="ARBA00022475"/>
    </source>
</evidence>
<dbReference type="Proteomes" id="UP000664795">
    <property type="component" value="Unassembled WGS sequence"/>
</dbReference>
<comment type="caution">
    <text evidence="10">The sequence shown here is derived from an EMBL/GenBank/DDBJ whole genome shotgun (WGS) entry which is preliminary data.</text>
</comment>
<protein>
    <submittedName>
        <fullName evidence="10">L-rhamnose/proton symporter RhaT</fullName>
    </submittedName>
</protein>
<sequence>MTAILGVLFHAFGGFASGSFYLPFRNVKGWSWESAWIVGGLASWILVPWIMGSLTVHNLVGSIMAADIATLGWTYFFGVLWGIGGLTFGLSMRYLGISLGMAVALGYCSAFGTLVPPIWAGRFNELLTTRTGQFTLAGVVVCLIGIAVCGLAGFRKEGELNEEQQKATVAEFNLRKGIGVATVSGILSACFSFGLTAGHPIAVLAVQNGTDPLYQNNAIYPVLLLGGFTTNFIWCMILNTRNKSFGDYLDSSKLLKNNYLWAILAGTVWYFQFFFYGMGDTYLGDSFRFAGWTLHMAFIITFSTLWGLVLHEWRGSSPSTLRIVYTGLGIIILSTVLIGMGSQL</sequence>
<feature type="transmembrane region" description="Helical" evidence="9">
    <location>
        <begin position="174"/>
        <end position="198"/>
    </location>
</feature>
<feature type="transmembrane region" description="Helical" evidence="9">
    <location>
        <begin position="6"/>
        <end position="24"/>
    </location>
</feature>
<feature type="transmembrane region" description="Helical" evidence="9">
    <location>
        <begin position="95"/>
        <end position="114"/>
    </location>
</feature>
<name>A0A939G714_9BACT</name>
<feature type="transmembrane region" description="Helical" evidence="9">
    <location>
        <begin position="289"/>
        <end position="311"/>
    </location>
</feature>
<feature type="transmembrane region" description="Helical" evidence="9">
    <location>
        <begin position="134"/>
        <end position="154"/>
    </location>
</feature>
<evidence type="ECO:0000256" key="5">
    <source>
        <dbReference type="ARBA" id="ARBA00022692"/>
    </source>
</evidence>
<dbReference type="Pfam" id="PF06379">
    <property type="entry name" value="RhaT"/>
    <property type="match status" value="1"/>
</dbReference>
<feature type="transmembrane region" description="Helical" evidence="9">
    <location>
        <begin position="218"/>
        <end position="238"/>
    </location>
</feature>
<keyword evidence="1" id="KW-0813">Transport</keyword>